<reference evidence="1 2" key="1">
    <citation type="journal article" date="2018" name="Front. Plant Sci.">
        <title>Red Clover (Trifolium pratense) and Zigzag Clover (T. medium) - A Picture of Genomic Similarities and Differences.</title>
        <authorList>
            <person name="Dluhosova J."/>
            <person name="Istvanek J."/>
            <person name="Nedelnik J."/>
            <person name="Repkova J."/>
        </authorList>
    </citation>
    <scope>NUCLEOTIDE SEQUENCE [LARGE SCALE GENOMIC DNA]</scope>
    <source>
        <strain evidence="2">cv. 10/8</strain>
        <tissue evidence="1">Leaf</tissue>
    </source>
</reference>
<dbReference type="EMBL" id="LXQA010417363">
    <property type="protein sequence ID" value="MCI50494.1"/>
    <property type="molecule type" value="Genomic_DNA"/>
</dbReference>
<accession>A0A392SQK1</accession>
<proteinExistence type="predicted"/>
<name>A0A392SQK1_9FABA</name>
<dbReference type="AlphaFoldDB" id="A0A392SQK1"/>
<keyword evidence="2" id="KW-1185">Reference proteome</keyword>
<organism evidence="1 2">
    <name type="scientific">Trifolium medium</name>
    <dbReference type="NCBI Taxonomy" id="97028"/>
    <lineage>
        <taxon>Eukaryota</taxon>
        <taxon>Viridiplantae</taxon>
        <taxon>Streptophyta</taxon>
        <taxon>Embryophyta</taxon>
        <taxon>Tracheophyta</taxon>
        <taxon>Spermatophyta</taxon>
        <taxon>Magnoliopsida</taxon>
        <taxon>eudicotyledons</taxon>
        <taxon>Gunneridae</taxon>
        <taxon>Pentapetalae</taxon>
        <taxon>rosids</taxon>
        <taxon>fabids</taxon>
        <taxon>Fabales</taxon>
        <taxon>Fabaceae</taxon>
        <taxon>Papilionoideae</taxon>
        <taxon>50 kb inversion clade</taxon>
        <taxon>NPAAA clade</taxon>
        <taxon>Hologalegina</taxon>
        <taxon>IRL clade</taxon>
        <taxon>Trifolieae</taxon>
        <taxon>Trifolium</taxon>
    </lineage>
</organism>
<sequence>MKEFDSGCCALCQKGRRVARLLKSLLEMASVDGVLHRLKSSVAQMHVFLTARRAGCMARCANGISIYSLTIFRS</sequence>
<feature type="non-terminal residue" evidence="1">
    <location>
        <position position="74"/>
    </location>
</feature>
<dbReference type="Proteomes" id="UP000265520">
    <property type="component" value="Unassembled WGS sequence"/>
</dbReference>
<comment type="caution">
    <text evidence="1">The sequence shown here is derived from an EMBL/GenBank/DDBJ whole genome shotgun (WGS) entry which is preliminary data.</text>
</comment>
<evidence type="ECO:0000313" key="2">
    <source>
        <dbReference type="Proteomes" id="UP000265520"/>
    </source>
</evidence>
<protein>
    <submittedName>
        <fullName evidence="1">Uncharacterized protein</fullName>
    </submittedName>
</protein>
<evidence type="ECO:0000313" key="1">
    <source>
        <dbReference type="EMBL" id="MCI50494.1"/>
    </source>
</evidence>